<evidence type="ECO:0000259" key="9">
    <source>
        <dbReference type="Pfam" id="PF03372"/>
    </source>
</evidence>
<dbReference type="InterPro" id="IPR037493">
    <property type="entry name" value="ExoIII-like"/>
</dbReference>
<dbReference type="PANTHER" id="PTHR43250:SF2">
    <property type="entry name" value="EXODEOXYRIBONUCLEASE III"/>
    <property type="match status" value="1"/>
</dbReference>
<evidence type="ECO:0000256" key="2">
    <source>
        <dbReference type="ARBA" id="ARBA00022723"/>
    </source>
</evidence>
<dbReference type="Gene3D" id="3.60.10.10">
    <property type="entry name" value="Endonuclease/exonuclease/phosphatase"/>
    <property type="match status" value="1"/>
</dbReference>
<dbReference type="OrthoDB" id="9803914at2"/>
<feature type="compositionally biased region" description="Pro residues" evidence="8">
    <location>
        <begin position="11"/>
        <end position="20"/>
    </location>
</feature>
<dbReference type="CDD" id="cd09086">
    <property type="entry name" value="ExoIII-like_AP-endo"/>
    <property type="match status" value="1"/>
</dbReference>
<evidence type="ECO:0000256" key="5">
    <source>
        <dbReference type="PIRSR" id="PIRSR604808-1"/>
    </source>
</evidence>
<evidence type="ECO:0000256" key="7">
    <source>
        <dbReference type="PIRSR" id="PIRSR604808-3"/>
    </source>
</evidence>
<evidence type="ECO:0000256" key="3">
    <source>
        <dbReference type="ARBA" id="ARBA00022801"/>
    </source>
</evidence>
<evidence type="ECO:0000256" key="1">
    <source>
        <dbReference type="ARBA" id="ARBA00007092"/>
    </source>
</evidence>
<dbReference type="InterPro" id="IPR004808">
    <property type="entry name" value="AP_endonuc_1"/>
</dbReference>
<dbReference type="PROSITE" id="PS51435">
    <property type="entry name" value="AP_NUCLEASE_F1_4"/>
    <property type="match status" value="1"/>
</dbReference>
<feature type="region of interest" description="Disordered" evidence="8">
    <location>
        <begin position="1"/>
        <end position="26"/>
    </location>
</feature>
<dbReference type="KEGG" id="mshj:MSHI_30140"/>
<protein>
    <submittedName>
        <fullName evidence="10">Exodeoxyribonuclease III</fullName>
    </submittedName>
</protein>
<feature type="binding site" evidence="6">
    <location>
        <position position="38"/>
    </location>
    <ligand>
        <name>Mg(2+)</name>
        <dbReference type="ChEBI" id="CHEBI:18420"/>
        <label>1</label>
    </ligand>
</feature>
<dbReference type="Proteomes" id="UP000467236">
    <property type="component" value="Chromosome"/>
</dbReference>
<keyword evidence="4 6" id="KW-0460">Magnesium</keyword>
<name>A0A7I7MS79_9MYCO</name>
<feature type="binding site" evidence="6">
    <location>
        <position position="65"/>
    </location>
    <ligand>
        <name>Mg(2+)</name>
        <dbReference type="ChEBI" id="CHEBI:18420"/>
        <label>1</label>
    </ligand>
</feature>
<feature type="binding site" evidence="6">
    <location>
        <position position="288"/>
    </location>
    <ligand>
        <name>Mg(2+)</name>
        <dbReference type="ChEBI" id="CHEBI:18420"/>
        <label>1</label>
    </ligand>
</feature>
<feature type="active site" evidence="5">
    <location>
        <position position="145"/>
    </location>
</feature>
<keyword evidence="3" id="KW-0378">Hydrolase</keyword>
<dbReference type="Pfam" id="PF03372">
    <property type="entry name" value="Exo_endo_phos"/>
    <property type="match status" value="1"/>
</dbReference>
<dbReference type="EMBL" id="AP022575">
    <property type="protein sequence ID" value="BBX75108.1"/>
    <property type="molecule type" value="Genomic_DNA"/>
</dbReference>
<feature type="binding site" evidence="6">
    <location>
        <position position="190"/>
    </location>
    <ligand>
        <name>Mg(2+)</name>
        <dbReference type="ChEBI" id="CHEBI:18420"/>
        <label>1</label>
    </ligand>
</feature>
<keyword evidence="11" id="KW-1185">Reference proteome</keyword>
<dbReference type="InterPro" id="IPR005135">
    <property type="entry name" value="Endo/exonuclease/phosphatase"/>
</dbReference>
<feature type="binding site" evidence="6">
    <location>
        <position position="289"/>
    </location>
    <ligand>
        <name>Mg(2+)</name>
        <dbReference type="ChEBI" id="CHEBI:18420"/>
        <label>1</label>
    </ligand>
</feature>
<dbReference type="AlphaFoldDB" id="A0A7I7MS79"/>
<dbReference type="SUPFAM" id="SSF56219">
    <property type="entry name" value="DNase I-like"/>
    <property type="match status" value="1"/>
</dbReference>
<dbReference type="PANTHER" id="PTHR43250">
    <property type="entry name" value="EXODEOXYRIBONUCLEASE III"/>
    <property type="match status" value="1"/>
</dbReference>
<evidence type="ECO:0000256" key="8">
    <source>
        <dbReference type="SAM" id="MobiDB-lite"/>
    </source>
</evidence>
<feature type="active site" description="Proton donor/acceptor" evidence="5">
    <location>
        <position position="188"/>
    </location>
</feature>
<keyword evidence="6" id="KW-0464">Manganese</keyword>
<accession>A0A7I7MS79</accession>
<feature type="domain" description="Endonuclease/exonuclease/phosphatase" evidence="9">
    <location>
        <begin position="35"/>
        <end position="289"/>
    </location>
</feature>
<evidence type="ECO:0000256" key="4">
    <source>
        <dbReference type="ARBA" id="ARBA00022842"/>
    </source>
</evidence>
<feature type="site" description="Important for catalytic activity" evidence="7">
    <location>
        <position position="259"/>
    </location>
</feature>
<feature type="active site" description="Proton acceptor" evidence="5">
    <location>
        <position position="289"/>
    </location>
</feature>
<dbReference type="InterPro" id="IPR036691">
    <property type="entry name" value="Endo/exonu/phosph_ase_sf"/>
</dbReference>
<organism evidence="10 11">
    <name type="scientific">Mycobacterium shinjukuense</name>
    <dbReference type="NCBI Taxonomy" id="398694"/>
    <lineage>
        <taxon>Bacteria</taxon>
        <taxon>Bacillati</taxon>
        <taxon>Actinomycetota</taxon>
        <taxon>Actinomycetes</taxon>
        <taxon>Mycobacteriales</taxon>
        <taxon>Mycobacteriaceae</taxon>
        <taxon>Mycobacterium</taxon>
    </lineage>
</organism>
<evidence type="ECO:0000313" key="10">
    <source>
        <dbReference type="EMBL" id="BBX75108.1"/>
    </source>
</evidence>
<dbReference type="NCBIfam" id="TIGR00633">
    <property type="entry name" value="xth"/>
    <property type="match status" value="1"/>
</dbReference>
<proteinExistence type="inferred from homology"/>
<sequence>MPDGTVDGGEPPRPASPPLRSPSAASGRYPQLRLATWNVNSIRTRLDRVLDWLARAEVDVLAMQETKCADSQFPALPLFELGYEVAHVGFDQWNGVAIASRIGLDDVQAGFDGQPRWSSRPEVAATTEARALGATCGGVRVWSLYVPNGRALDDPHYAYKLDWLAALRDTAEGWLRDDPTAAIALAGDWNIAPTDEDVWSTEFYRGCTHVSEPERNAFNALVDAQFTDVVRPFTPGPGVYTYWDYTQLRFPKKQGMRIDFILASPALAARVIDAQIVREERKGKAPSDHAPVLVDLQPICA</sequence>
<reference evidence="10 11" key="1">
    <citation type="journal article" date="2019" name="Emerg. Microbes Infect.">
        <title>Comprehensive subspecies identification of 175 nontuberculous mycobacteria species based on 7547 genomic profiles.</title>
        <authorList>
            <person name="Matsumoto Y."/>
            <person name="Kinjo T."/>
            <person name="Motooka D."/>
            <person name="Nabeya D."/>
            <person name="Jung N."/>
            <person name="Uechi K."/>
            <person name="Horii T."/>
            <person name="Iida T."/>
            <person name="Fujita J."/>
            <person name="Nakamura S."/>
        </authorList>
    </citation>
    <scope>NUCLEOTIDE SEQUENCE [LARGE SCALE GENOMIC DNA]</scope>
    <source>
        <strain evidence="10 11">JCM 14233</strain>
    </source>
</reference>
<feature type="site" description="Transition state stabilizer" evidence="7">
    <location>
        <position position="190"/>
    </location>
</feature>
<feature type="site" description="Interaction with DNA substrate" evidence="7">
    <location>
        <position position="289"/>
    </location>
</feature>
<feature type="binding site" evidence="6">
    <location>
        <position position="188"/>
    </location>
    <ligand>
        <name>Mg(2+)</name>
        <dbReference type="ChEBI" id="CHEBI:18420"/>
        <label>1</label>
    </ligand>
</feature>
<comment type="cofactor">
    <cofactor evidence="6">
        <name>Mg(2+)</name>
        <dbReference type="ChEBI" id="CHEBI:18420"/>
    </cofactor>
    <cofactor evidence="6">
        <name>Mn(2+)</name>
        <dbReference type="ChEBI" id="CHEBI:29035"/>
    </cofactor>
    <text evidence="6">Probably binds two magnesium or manganese ions per subunit.</text>
</comment>
<keyword evidence="2 6" id="KW-0479">Metal-binding</keyword>
<dbReference type="GO" id="GO:0006281">
    <property type="term" value="P:DNA repair"/>
    <property type="evidence" value="ECO:0007669"/>
    <property type="project" value="InterPro"/>
</dbReference>
<dbReference type="GO" id="GO:0008311">
    <property type="term" value="F:double-stranded DNA 3'-5' DNA exonuclease activity"/>
    <property type="evidence" value="ECO:0007669"/>
    <property type="project" value="InterPro"/>
</dbReference>
<dbReference type="NCBIfam" id="TIGR00195">
    <property type="entry name" value="exoDNase_III"/>
    <property type="match status" value="1"/>
</dbReference>
<gene>
    <name evidence="10" type="primary">xthA</name>
    <name evidence="10" type="ORF">MSHI_30140</name>
</gene>
<evidence type="ECO:0000313" key="11">
    <source>
        <dbReference type="Proteomes" id="UP000467236"/>
    </source>
</evidence>
<dbReference type="GO" id="GO:0046872">
    <property type="term" value="F:metal ion binding"/>
    <property type="evidence" value="ECO:0007669"/>
    <property type="project" value="UniProtKB-KW"/>
</dbReference>
<comment type="similarity">
    <text evidence="1">Belongs to the DNA repair enzymes AP/ExoA family.</text>
</comment>
<evidence type="ECO:0000256" key="6">
    <source>
        <dbReference type="PIRSR" id="PIRSR604808-2"/>
    </source>
</evidence>